<evidence type="ECO:0000256" key="3">
    <source>
        <dbReference type="RuleBase" id="RU000363"/>
    </source>
</evidence>
<dbReference type="RefSeq" id="WP_012632914.1">
    <property type="nucleotide sequence ID" value="NC_011891.1"/>
</dbReference>
<evidence type="ECO:0000256" key="2">
    <source>
        <dbReference type="ARBA" id="ARBA00023002"/>
    </source>
</evidence>
<proteinExistence type="inferred from homology"/>
<dbReference type="GO" id="GO:0016616">
    <property type="term" value="F:oxidoreductase activity, acting on the CH-OH group of donors, NAD or NADP as acceptor"/>
    <property type="evidence" value="ECO:0007669"/>
    <property type="project" value="TreeGrafter"/>
</dbReference>
<sequence length="286" mass="30091">MKAWNGKRVLITGAAAGIGRALAERLGARGAALILTDRDEAPLAATADGIRRAGANAQHHVLDVTKGPSILQARDAIHSRGGPIDVLVNNAGVVFGGAFVDVPLQKHLDTFSVNVLGLVSVTHAFLADLVGRPEAHLVNVASAAGLTAVPFATTYASSKWAVVGFSESIRLELARQGHRHVHVTTVCPLYVSTGLFEGARPPLLTSMLTPAQLADEIVEGVERDRVFVRTPWLVKLVPFLNGVLPTGLADALSSALGAAGSMEQWTGRAAKVPEAPARRVAGRRRR</sequence>
<dbReference type="PROSITE" id="PS00061">
    <property type="entry name" value="ADH_SHORT"/>
    <property type="match status" value="1"/>
</dbReference>
<dbReference type="Pfam" id="PF00106">
    <property type="entry name" value="adh_short"/>
    <property type="match status" value="1"/>
</dbReference>
<dbReference type="InterPro" id="IPR036291">
    <property type="entry name" value="NAD(P)-bd_dom_sf"/>
</dbReference>
<dbReference type="InterPro" id="IPR002347">
    <property type="entry name" value="SDR_fam"/>
</dbReference>
<dbReference type="PANTHER" id="PTHR24322">
    <property type="entry name" value="PKSB"/>
    <property type="match status" value="1"/>
</dbReference>
<evidence type="ECO:0000313" key="5">
    <source>
        <dbReference type="Proteomes" id="UP000007089"/>
    </source>
</evidence>
<accession>B8J5N9</accession>
<name>B8J5N9_ANAD2</name>
<reference evidence="4" key="1">
    <citation type="submission" date="2009-01" db="EMBL/GenBank/DDBJ databases">
        <title>Complete sequence of Anaeromyxobacter dehalogenans 2CP-1.</title>
        <authorList>
            <consortium name="US DOE Joint Genome Institute"/>
            <person name="Lucas S."/>
            <person name="Copeland A."/>
            <person name="Lapidus A."/>
            <person name="Glavina del Rio T."/>
            <person name="Dalin E."/>
            <person name="Tice H."/>
            <person name="Bruce D."/>
            <person name="Goodwin L."/>
            <person name="Pitluck S."/>
            <person name="Saunders E."/>
            <person name="Brettin T."/>
            <person name="Detter J.C."/>
            <person name="Han C."/>
            <person name="Larimer F."/>
            <person name="Land M."/>
            <person name="Hauser L."/>
            <person name="Kyrpides N."/>
            <person name="Ovchinnikova G."/>
            <person name="Beliaev A.S."/>
            <person name="Richardson P."/>
        </authorList>
    </citation>
    <scope>NUCLEOTIDE SEQUENCE</scope>
    <source>
        <strain evidence="4">2CP-1</strain>
    </source>
</reference>
<dbReference type="HOGENOM" id="CLU_010194_2_5_7"/>
<dbReference type="AlphaFoldDB" id="B8J5N9"/>
<gene>
    <name evidence="4" type="ordered locus">A2cp1_1643</name>
</gene>
<protein>
    <submittedName>
        <fullName evidence="4">Short-chain dehydrogenase/reductase SDR</fullName>
    </submittedName>
</protein>
<dbReference type="EMBL" id="CP001359">
    <property type="protein sequence ID" value="ACL64986.1"/>
    <property type="molecule type" value="Genomic_DNA"/>
</dbReference>
<dbReference type="PRINTS" id="PR00081">
    <property type="entry name" value="GDHRDH"/>
</dbReference>
<dbReference type="PANTHER" id="PTHR24322:SF736">
    <property type="entry name" value="RETINOL DEHYDROGENASE 10"/>
    <property type="match status" value="1"/>
</dbReference>
<keyword evidence="5" id="KW-1185">Reference proteome</keyword>
<evidence type="ECO:0000256" key="1">
    <source>
        <dbReference type="ARBA" id="ARBA00006484"/>
    </source>
</evidence>
<dbReference type="PRINTS" id="PR00080">
    <property type="entry name" value="SDRFAMILY"/>
</dbReference>
<comment type="similarity">
    <text evidence="1 3">Belongs to the short-chain dehydrogenases/reductases (SDR) family.</text>
</comment>
<keyword evidence="2" id="KW-0560">Oxidoreductase</keyword>
<dbReference type="Proteomes" id="UP000007089">
    <property type="component" value="Chromosome"/>
</dbReference>
<organism evidence="4 5">
    <name type="scientific">Anaeromyxobacter dehalogenans (strain ATCC BAA-258 / DSM 21875 / 2CP-1)</name>
    <dbReference type="NCBI Taxonomy" id="455488"/>
    <lineage>
        <taxon>Bacteria</taxon>
        <taxon>Pseudomonadati</taxon>
        <taxon>Myxococcota</taxon>
        <taxon>Myxococcia</taxon>
        <taxon>Myxococcales</taxon>
        <taxon>Cystobacterineae</taxon>
        <taxon>Anaeromyxobacteraceae</taxon>
        <taxon>Anaeromyxobacter</taxon>
    </lineage>
</organism>
<dbReference type="KEGG" id="acp:A2cp1_1643"/>
<dbReference type="SUPFAM" id="SSF51735">
    <property type="entry name" value="NAD(P)-binding Rossmann-fold domains"/>
    <property type="match status" value="1"/>
</dbReference>
<evidence type="ECO:0000313" key="4">
    <source>
        <dbReference type="EMBL" id="ACL64986.1"/>
    </source>
</evidence>
<dbReference type="Gene3D" id="3.40.50.720">
    <property type="entry name" value="NAD(P)-binding Rossmann-like Domain"/>
    <property type="match status" value="1"/>
</dbReference>
<dbReference type="InterPro" id="IPR020904">
    <property type="entry name" value="Sc_DH/Rdtase_CS"/>
</dbReference>